<gene>
    <name evidence="4" type="ORF">PENNAL_c0829G01393</name>
</gene>
<keyword evidence="1" id="KW-0677">Repeat</keyword>
<feature type="repeat" description="ANK" evidence="3">
    <location>
        <begin position="6"/>
        <end position="35"/>
    </location>
</feature>
<accession>A0A1V6UA07</accession>
<dbReference type="PANTHER" id="PTHR24126:SF14">
    <property type="entry name" value="ANK_REP_REGION DOMAIN-CONTAINING PROTEIN"/>
    <property type="match status" value="1"/>
</dbReference>
<dbReference type="AlphaFoldDB" id="A0A1V6UA07"/>
<dbReference type="InterPro" id="IPR036770">
    <property type="entry name" value="Ankyrin_rpt-contain_sf"/>
</dbReference>
<keyword evidence="5" id="KW-1185">Reference proteome</keyword>
<feature type="non-terminal residue" evidence="4">
    <location>
        <position position="1"/>
    </location>
</feature>
<dbReference type="GO" id="GO:0005634">
    <property type="term" value="C:nucleus"/>
    <property type="evidence" value="ECO:0007669"/>
    <property type="project" value="TreeGrafter"/>
</dbReference>
<reference evidence="5" key="1">
    <citation type="journal article" date="2017" name="Nat. Microbiol.">
        <title>Global analysis of biosynthetic gene clusters reveals vast potential of secondary metabolite production in Penicillium species.</title>
        <authorList>
            <person name="Nielsen J.C."/>
            <person name="Grijseels S."/>
            <person name="Prigent S."/>
            <person name="Ji B."/>
            <person name="Dainat J."/>
            <person name="Nielsen K.F."/>
            <person name="Frisvad J.C."/>
            <person name="Workman M."/>
            <person name="Nielsen J."/>
        </authorList>
    </citation>
    <scope>NUCLEOTIDE SEQUENCE [LARGE SCALE GENOMIC DNA]</scope>
    <source>
        <strain evidence="5">IBT 13039</strain>
    </source>
</reference>
<dbReference type="Proteomes" id="UP000191691">
    <property type="component" value="Unassembled WGS sequence"/>
</dbReference>
<organism evidence="4 5">
    <name type="scientific">Penicillium nalgiovense</name>
    <dbReference type="NCBI Taxonomy" id="60175"/>
    <lineage>
        <taxon>Eukaryota</taxon>
        <taxon>Fungi</taxon>
        <taxon>Dikarya</taxon>
        <taxon>Ascomycota</taxon>
        <taxon>Pezizomycotina</taxon>
        <taxon>Eurotiomycetes</taxon>
        <taxon>Eurotiomycetidae</taxon>
        <taxon>Eurotiales</taxon>
        <taxon>Aspergillaceae</taxon>
        <taxon>Penicillium</taxon>
    </lineage>
</organism>
<feature type="repeat" description="ANK" evidence="3">
    <location>
        <begin position="36"/>
        <end position="68"/>
    </location>
</feature>
<dbReference type="STRING" id="60175.A0A1V6UA07"/>
<dbReference type="GO" id="GO:0006357">
    <property type="term" value="P:regulation of transcription by RNA polymerase II"/>
    <property type="evidence" value="ECO:0007669"/>
    <property type="project" value="TreeGrafter"/>
</dbReference>
<dbReference type="SMART" id="SM00248">
    <property type="entry name" value="ANK"/>
    <property type="match status" value="3"/>
</dbReference>
<evidence type="ECO:0000313" key="5">
    <source>
        <dbReference type="Proteomes" id="UP000191691"/>
    </source>
</evidence>
<comment type="caution">
    <text evidence="4">The sequence shown here is derived from an EMBL/GenBank/DDBJ whole genome shotgun (WGS) entry which is preliminary data.</text>
</comment>
<evidence type="ECO:0000313" key="4">
    <source>
        <dbReference type="EMBL" id="OQE35308.1"/>
    </source>
</evidence>
<proteinExistence type="predicted"/>
<dbReference type="GO" id="GO:0061629">
    <property type="term" value="F:RNA polymerase II-specific DNA-binding transcription factor binding"/>
    <property type="evidence" value="ECO:0007669"/>
    <property type="project" value="TreeGrafter"/>
</dbReference>
<dbReference type="Pfam" id="PF12796">
    <property type="entry name" value="Ank_2"/>
    <property type="match status" value="1"/>
</dbReference>
<evidence type="ECO:0000256" key="2">
    <source>
        <dbReference type="ARBA" id="ARBA00023043"/>
    </source>
</evidence>
<dbReference type="PANTHER" id="PTHR24126">
    <property type="entry name" value="ANKYRIN REPEAT, PH AND SEC7 DOMAIN CONTAINING PROTEIN SECG-RELATED"/>
    <property type="match status" value="1"/>
</dbReference>
<dbReference type="PROSITE" id="PS50297">
    <property type="entry name" value="ANK_REP_REGION"/>
    <property type="match status" value="1"/>
</dbReference>
<sequence>GGVFGNALQAASFEGHQGIVTLLLEKGADVNARGGHCGNALQAASLEGHQGIVILLLDKGADIHAQGGVFGNALQAASLEGHQGIVILLLDKGADIHAQGGEYGNALAASHGGHQGIGDECGDPLQVASLAGLYEPAKMLQRRGIITSSSKRSGSKTPDNPPKALLMNLKYPFSSLHWSLAIAWLRASQVVSNSDMYTAIFPSWDPQTRWDLLLLSSCAIMNRGWENRKFTYGDVY</sequence>
<dbReference type="SUPFAM" id="SSF48403">
    <property type="entry name" value="Ankyrin repeat"/>
    <property type="match status" value="1"/>
</dbReference>
<dbReference type="EMBL" id="MOOB01000829">
    <property type="protein sequence ID" value="OQE35308.1"/>
    <property type="molecule type" value="Genomic_DNA"/>
</dbReference>
<keyword evidence="2 3" id="KW-0040">ANK repeat</keyword>
<dbReference type="PROSITE" id="PS50088">
    <property type="entry name" value="ANK_REPEAT"/>
    <property type="match status" value="2"/>
</dbReference>
<protein>
    <submittedName>
        <fullName evidence="4">Uncharacterized protein</fullName>
    </submittedName>
</protein>
<dbReference type="InterPro" id="IPR002110">
    <property type="entry name" value="Ankyrin_rpt"/>
</dbReference>
<evidence type="ECO:0000256" key="3">
    <source>
        <dbReference type="PROSITE-ProRule" id="PRU00023"/>
    </source>
</evidence>
<evidence type="ECO:0000256" key="1">
    <source>
        <dbReference type="ARBA" id="ARBA00022737"/>
    </source>
</evidence>
<name>A0A1V6UA07_PENNA</name>
<dbReference type="Gene3D" id="1.25.40.20">
    <property type="entry name" value="Ankyrin repeat-containing domain"/>
    <property type="match status" value="1"/>
</dbReference>